<dbReference type="InterPro" id="IPR032710">
    <property type="entry name" value="NTF2-like_dom_sf"/>
</dbReference>
<evidence type="ECO:0000259" key="1">
    <source>
        <dbReference type="Pfam" id="PF12680"/>
    </source>
</evidence>
<evidence type="ECO:0000313" key="2">
    <source>
        <dbReference type="EMBL" id="NWJ48413.1"/>
    </source>
</evidence>
<proteinExistence type="predicted"/>
<evidence type="ECO:0000313" key="4">
    <source>
        <dbReference type="Proteomes" id="UP000521676"/>
    </source>
</evidence>
<sequence>MDIIENATRLLAAFENKDLQTILAAFAEDGILIDPHYPQVEMRGKAAIERGIKWGLGSLEKPGFKILRHWVNGESATFEVATHHIIRGPIKANFSQIFVVESRNGLITRLQSYPNYGPHGISSLPGKVTALVWRLQGKLK</sequence>
<dbReference type="Pfam" id="PF12680">
    <property type="entry name" value="SnoaL_2"/>
    <property type="match status" value="1"/>
</dbReference>
<organism evidence="2 4">
    <name type="scientific">Candidatus Chlorohelix allophototropha</name>
    <dbReference type="NCBI Taxonomy" id="3003348"/>
    <lineage>
        <taxon>Bacteria</taxon>
        <taxon>Bacillati</taxon>
        <taxon>Chloroflexota</taxon>
        <taxon>Chloroflexia</taxon>
        <taxon>Candidatus Chloroheliales</taxon>
        <taxon>Candidatus Chloroheliaceae</taxon>
        <taxon>Candidatus Chlorohelix</taxon>
    </lineage>
</organism>
<evidence type="ECO:0000313" key="5">
    <source>
        <dbReference type="Proteomes" id="UP001431572"/>
    </source>
</evidence>
<dbReference type="InterPro" id="IPR037401">
    <property type="entry name" value="SnoaL-like"/>
</dbReference>
<reference evidence="3" key="2">
    <citation type="journal article" date="2024" name="Nature">
        <title>Anoxygenic phototroph of the Chloroflexota uses a type I reaction centre.</title>
        <authorList>
            <person name="Tsuji J.M."/>
            <person name="Shaw N.A."/>
            <person name="Nagashima S."/>
            <person name="Venkiteswaran J.J."/>
            <person name="Schiff S.L."/>
            <person name="Watanabe T."/>
            <person name="Fukui M."/>
            <person name="Hanada S."/>
            <person name="Tank M."/>
            <person name="Neufeld J.D."/>
        </authorList>
    </citation>
    <scope>NUCLEOTIDE SEQUENCE</scope>
    <source>
        <strain evidence="3">L227-S17</strain>
    </source>
</reference>
<evidence type="ECO:0000313" key="3">
    <source>
        <dbReference type="EMBL" id="WJW68347.1"/>
    </source>
</evidence>
<accession>A0A8T7M8T4</accession>
<dbReference type="SUPFAM" id="SSF54427">
    <property type="entry name" value="NTF2-like"/>
    <property type="match status" value="1"/>
</dbReference>
<name>A0A8T7M8T4_9CHLR</name>
<protein>
    <submittedName>
        <fullName evidence="2">Nuclear transport factor 2 family protein</fullName>
    </submittedName>
</protein>
<feature type="domain" description="SnoaL-like" evidence="1">
    <location>
        <begin position="8"/>
        <end position="109"/>
    </location>
</feature>
<gene>
    <name evidence="2" type="ORF">HXX08_21360</name>
    <name evidence="3" type="ORF">OZ401_003956</name>
</gene>
<dbReference type="Proteomes" id="UP000521676">
    <property type="component" value="Unassembled WGS sequence"/>
</dbReference>
<dbReference type="RefSeq" id="WP_341470252.1">
    <property type="nucleotide sequence ID" value="NZ_CP128400.1"/>
</dbReference>
<dbReference type="Gene3D" id="3.10.450.50">
    <property type="match status" value="1"/>
</dbReference>
<dbReference type="Proteomes" id="UP001431572">
    <property type="component" value="Chromosome 2"/>
</dbReference>
<keyword evidence="5" id="KW-1185">Reference proteome</keyword>
<dbReference type="EMBL" id="JACATZ010000003">
    <property type="protein sequence ID" value="NWJ48413.1"/>
    <property type="molecule type" value="Genomic_DNA"/>
</dbReference>
<reference evidence="2 4" key="1">
    <citation type="submission" date="2020-06" db="EMBL/GenBank/DDBJ databases">
        <title>Anoxygenic phototrophic Chloroflexota member uses a Type I reaction center.</title>
        <authorList>
            <person name="Tsuji J.M."/>
            <person name="Shaw N.A."/>
            <person name="Nagashima S."/>
            <person name="Venkiteswaran J."/>
            <person name="Schiff S.L."/>
            <person name="Hanada S."/>
            <person name="Tank M."/>
            <person name="Neufeld J.D."/>
        </authorList>
    </citation>
    <scope>NUCLEOTIDE SEQUENCE [LARGE SCALE GENOMIC DNA]</scope>
    <source>
        <strain evidence="2">L227-S17</strain>
    </source>
</reference>
<dbReference type="AlphaFoldDB" id="A0A8T7M8T4"/>
<dbReference type="EMBL" id="CP128400">
    <property type="protein sequence ID" value="WJW68347.1"/>
    <property type="molecule type" value="Genomic_DNA"/>
</dbReference>